<accession>A0A6S7JNM4</accession>
<evidence type="ECO:0000256" key="1">
    <source>
        <dbReference type="ARBA" id="ARBA00004138"/>
    </source>
</evidence>
<organism evidence="6 7">
    <name type="scientific">Paramuricea clavata</name>
    <name type="common">Red gorgonian</name>
    <name type="synonym">Violescent sea-whip</name>
    <dbReference type="NCBI Taxonomy" id="317549"/>
    <lineage>
        <taxon>Eukaryota</taxon>
        <taxon>Metazoa</taxon>
        <taxon>Cnidaria</taxon>
        <taxon>Anthozoa</taxon>
        <taxon>Octocorallia</taxon>
        <taxon>Malacalcyonacea</taxon>
        <taxon>Plexauridae</taxon>
        <taxon>Paramuricea</taxon>
    </lineage>
</organism>
<evidence type="ECO:0000313" key="7">
    <source>
        <dbReference type="Proteomes" id="UP001152795"/>
    </source>
</evidence>
<gene>
    <name evidence="6" type="ORF">PACLA_8A023600</name>
</gene>
<dbReference type="PANTHER" id="PTHR15722">
    <property type="entry name" value="IFT140/172-RELATED"/>
    <property type="match status" value="1"/>
</dbReference>
<protein>
    <submittedName>
        <fullName evidence="6">Intraflagellar transport 172 homolog</fullName>
    </submittedName>
</protein>
<evidence type="ECO:0000313" key="6">
    <source>
        <dbReference type="EMBL" id="CAB4017981.1"/>
    </source>
</evidence>
<proteinExistence type="predicted"/>
<dbReference type="GO" id="GO:0036064">
    <property type="term" value="C:ciliary basal body"/>
    <property type="evidence" value="ECO:0007669"/>
    <property type="project" value="TreeGrafter"/>
</dbReference>
<comment type="caution">
    <text evidence="6">The sequence shown here is derived from an EMBL/GenBank/DDBJ whole genome shotgun (WGS) entry which is preliminary data.</text>
</comment>
<keyword evidence="4" id="KW-0969">Cilium</keyword>
<dbReference type="Proteomes" id="UP001152795">
    <property type="component" value="Unassembled WGS sequence"/>
</dbReference>
<feature type="non-terminal residue" evidence="6">
    <location>
        <position position="1"/>
    </location>
</feature>
<evidence type="ECO:0000256" key="5">
    <source>
        <dbReference type="ARBA" id="ARBA00023273"/>
    </source>
</evidence>
<keyword evidence="7" id="KW-1185">Reference proteome</keyword>
<dbReference type="OrthoDB" id="2186662at2759"/>
<dbReference type="AlphaFoldDB" id="A0A6S7JNM4"/>
<comment type="subcellular location">
    <subcellularLocation>
        <location evidence="1">Cell projection</location>
        <location evidence="1">Cilium</location>
    </subcellularLocation>
</comment>
<dbReference type="GO" id="GO:0005930">
    <property type="term" value="C:axoneme"/>
    <property type="evidence" value="ECO:0007669"/>
    <property type="project" value="TreeGrafter"/>
</dbReference>
<dbReference type="GO" id="GO:0030992">
    <property type="term" value="C:intraciliary transport particle B"/>
    <property type="evidence" value="ECO:0007669"/>
    <property type="project" value="TreeGrafter"/>
</dbReference>
<dbReference type="EMBL" id="CACRXK020009798">
    <property type="protein sequence ID" value="CAB4017981.1"/>
    <property type="molecule type" value="Genomic_DNA"/>
</dbReference>
<dbReference type="PANTHER" id="PTHR15722:SF2">
    <property type="entry name" value="INTRAFLAGELLAR TRANSPORT PROTEIN 172 HOMOLOG"/>
    <property type="match status" value="1"/>
</dbReference>
<dbReference type="GO" id="GO:0042073">
    <property type="term" value="P:intraciliary transport"/>
    <property type="evidence" value="ECO:0007669"/>
    <property type="project" value="TreeGrafter"/>
</dbReference>
<reference evidence="6" key="1">
    <citation type="submission" date="2020-04" db="EMBL/GenBank/DDBJ databases">
        <authorList>
            <person name="Alioto T."/>
            <person name="Alioto T."/>
            <person name="Gomez Garrido J."/>
        </authorList>
    </citation>
    <scope>NUCLEOTIDE SEQUENCE</scope>
    <source>
        <strain evidence="6">A484AB</strain>
    </source>
</reference>
<keyword evidence="2" id="KW-0853">WD repeat</keyword>
<name>A0A6S7JNM4_PARCT</name>
<sequence>ISQWQDEYERESLKKGNSGADGILAQARDWEMKGEHSRAIDMYLKVTPNSSDNTDAMANAWEKAVELAMKFVPSRAEDVTMVACERLAEIKYYSQSAELYLGIEMVKEAIDMFIEGELWTKAKKCAADMAPNLEGYVEERYVAFLKQKGKADQLVDVDVIAGLDMMIQRGEWAKCIQTAEQQGNEVLSKYVAQYAAHLIKENNTMKALELFLKHGAPPISQNFNIYKRIVYEMVSMDGMSSPDSYKLWADMRDVLYEVTEGLNKTKNAGSAVLKEFEDMLLVCHYYANRAACLQQDSLDSIAAQISVSLLRHTDIIPCDKGFYEAGMAAKNAGMENMAFVFLNRYLDISEGIEEGSLEYLDNTDFMDTDIPFEVPVPERQYLAEDKREEVKEWVLAVSMDQKVEQVLPVDERGTYAASLVAPSTNITSLPCVITGYPVLRNKIDFKRPGRAANKDGWNKFVMATKVSHSPECQDVLRFLGQYCGVPQNPSFSFG</sequence>
<keyword evidence="5" id="KW-0966">Cell projection</keyword>
<evidence type="ECO:0000256" key="3">
    <source>
        <dbReference type="ARBA" id="ARBA00022737"/>
    </source>
</evidence>
<evidence type="ECO:0000256" key="2">
    <source>
        <dbReference type="ARBA" id="ARBA00022574"/>
    </source>
</evidence>
<evidence type="ECO:0000256" key="4">
    <source>
        <dbReference type="ARBA" id="ARBA00023069"/>
    </source>
</evidence>
<keyword evidence="3" id="KW-0677">Repeat</keyword>